<name>A0A9D4UYQ0_ADICA</name>
<evidence type="ECO:0000313" key="2">
    <source>
        <dbReference type="EMBL" id="KAI5075867.1"/>
    </source>
</evidence>
<feature type="transmembrane region" description="Helical" evidence="1">
    <location>
        <begin position="102"/>
        <end position="121"/>
    </location>
</feature>
<organism evidence="2 3">
    <name type="scientific">Adiantum capillus-veneris</name>
    <name type="common">Maidenhair fern</name>
    <dbReference type="NCBI Taxonomy" id="13818"/>
    <lineage>
        <taxon>Eukaryota</taxon>
        <taxon>Viridiplantae</taxon>
        <taxon>Streptophyta</taxon>
        <taxon>Embryophyta</taxon>
        <taxon>Tracheophyta</taxon>
        <taxon>Polypodiopsida</taxon>
        <taxon>Polypodiidae</taxon>
        <taxon>Polypodiales</taxon>
        <taxon>Pteridineae</taxon>
        <taxon>Pteridaceae</taxon>
        <taxon>Vittarioideae</taxon>
        <taxon>Adiantum</taxon>
    </lineage>
</organism>
<feature type="transmembrane region" description="Helical" evidence="1">
    <location>
        <begin position="128"/>
        <end position="147"/>
    </location>
</feature>
<reference evidence="2" key="1">
    <citation type="submission" date="2021-01" db="EMBL/GenBank/DDBJ databases">
        <title>Adiantum capillus-veneris genome.</title>
        <authorList>
            <person name="Fang Y."/>
            <person name="Liao Q."/>
        </authorList>
    </citation>
    <scope>NUCLEOTIDE SEQUENCE</scope>
    <source>
        <strain evidence="2">H3</strain>
        <tissue evidence="2">Leaf</tissue>
    </source>
</reference>
<dbReference type="AlphaFoldDB" id="A0A9D4UYQ0"/>
<dbReference type="Proteomes" id="UP000886520">
    <property type="component" value="Chromosome 9"/>
</dbReference>
<dbReference type="EMBL" id="JABFUD020000009">
    <property type="protein sequence ID" value="KAI5075867.1"/>
    <property type="molecule type" value="Genomic_DNA"/>
</dbReference>
<feature type="transmembrane region" description="Helical" evidence="1">
    <location>
        <begin position="190"/>
        <end position="208"/>
    </location>
</feature>
<feature type="transmembrane region" description="Helical" evidence="1">
    <location>
        <begin position="223"/>
        <end position="248"/>
    </location>
</feature>
<protein>
    <submittedName>
        <fullName evidence="2">Uncharacterized protein</fullName>
    </submittedName>
</protein>
<keyword evidence="1" id="KW-0812">Transmembrane</keyword>
<gene>
    <name evidence="2" type="ORF">GOP47_0009943</name>
</gene>
<evidence type="ECO:0000313" key="3">
    <source>
        <dbReference type="Proteomes" id="UP000886520"/>
    </source>
</evidence>
<sequence length="594" mass="66984">MAAISSAGGAAAAQALTGGSNLGLPAADRAPLITPAEALQRRRPANNHDVQILMPAMDGNLKNKGKYMMTVAESRALLYHQQLERAHAAAEAARILHLISRVFQVMVFILGTGVLFGAFASSLRFPDLLFIPTSLLVVVALVIPSSMSWFHQTLAHVILTMYLCCLSVFNQKPLQPHYDYGCRRFQISQFLQASVAIASFFLPLYRFLNVHTDLIEPNLKSFILFFYILALITAVISISSVTITFFALRNPMEWSILMYYEEVLAAKLSSGYQQRGGDDDLFGEVAFKILGRMLTEASQLKEIVGQCKGLMTYLYAHRRGMDYVQKALEGGDNKFQEAAINMVGFWADPYWGLELEEVKLPKELLERVAEKLMTVGHGRWVAVNCFGGLARRDPELLVKTTMAPPSRITSDNGGKTVLQRLVELVGESTPQSQSLAVVRTLVLFCNKMMMKGKPQNKLLEPSLIPQPLQDRMVCTLKGLLAEGEPHRLRIHSAYLLFLLGKLDGECIRLIQVIQPRHEVFWYESEKKMLDFFYDHFYKATGHRRRPRYPDIVRPDDTLSIQPRVLPADFVDNINLENINPDQDDDIIKPTYRDW</sequence>
<evidence type="ECO:0000256" key="1">
    <source>
        <dbReference type="SAM" id="Phobius"/>
    </source>
</evidence>
<keyword evidence="1" id="KW-0472">Membrane</keyword>
<proteinExistence type="predicted"/>
<comment type="caution">
    <text evidence="2">The sequence shown here is derived from an EMBL/GenBank/DDBJ whole genome shotgun (WGS) entry which is preliminary data.</text>
</comment>
<accession>A0A9D4UYQ0</accession>
<keyword evidence="1" id="KW-1133">Transmembrane helix</keyword>
<keyword evidence="3" id="KW-1185">Reference proteome</keyword>